<evidence type="ECO:0000256" key="15">
    <source>
        <dbReference type="SAM" id="MobiDB-lite"/>
    </source>
</evidence>
<evidence type="ECO:0000256" key="2">
    <source>
        <dbReference type="ARBA" id="ARBA00004922"/>
    </source>
</evidence>
<dbReference type="Pfam" id="PF02366">
    <property type="entry name" value="PMT"/>
    <property type="match status" value="1"/>
</dbReference>
<evidence type="ECO:0000256" key="11">
    <source>
        <dbReference type="ARBA" id="ARBA00023136"/>
    </source>
</evidence>
<proteinExistence type="inferred from homology"/>
<keyword evidence="6" id="KW-0808">Transferase</keyword>
<dbReference type="Pfam" id="PF16192">
    <property type="entry name" value="PMT_4TMC"/>
    <property type="match status" value="1"/>
</dbReference>
<evidence type="ECO:0000256" key="9">
    <source>
        <dbReference type="ARBA" id="ARBA00022824"/>
    </source>
</evidence>
<evidence type="ECO:0000256" key="16">
    <source>
        <dbReference type="SAM" id="Phobius"/>
    </source>
</evidence>
<keyword evidence="7 16" id="KW-0812">Transmembrane</keyword>
<feature type="compositionally biased region" description="Basic and acidic residues" evidence="15">
    <location>
        <begin position="1"/>
        <end position="12"/>
    </location>
</feature>
<accession>A0A1W0WPH0</accession>
<keyword evidence="8" id="KW-0677">Repeat</keyword>
<dbReference type="SMART" id="SM00472">
    <property type="entry name" value="MIR"/>
    <property type="match status" value="3"/>
</dbReference>
<dbReference type="InterPro" id="IPR032421">
    <property type="entry name" value="PMT_4TMC"/>
</dbReference>
<evidence type="ECO:0000259" key="17">
    <source>
        <dbReference type="PROSITE" id="PS50919"/>
    </source>
</evidence>
<evidence type="ECO:0000256" key="12">
    <source>
        <dbReference type="ARBA" id="ARBA00039583"/>
    </source>
</evidence>
<sequence length="716" mass="80715">MTHLHDNVKHDGNSGLEWKSEPANLRRRRPLQKTAPSAASIPKLSTKAAPPDSETAKKSKNYRFISLALLTALSFASRLYKVDEPKWVCWDETHFGKMASWYINRTFFFDVHPPLGKLSISLVGYLTGYNGSFAWDAPGDPFEDHSYVGMRAYCAVLGALLVPLVFETVLSLSGSVRAASMAGACVLFDTGMITLTRYILLDAPLLFCIMATVWTFVGSWPHAHKDHPTWKWWMWCGGCGVFLSCAISVKFVGLFVVGWVGLVTAIRLGFLWAKHSHTPLTAIVKAVLHRGACLIALPVFLYFCYFAVHLRVLKFTGIGDGFYSSAFQSVLLGNPLNNATMPGEVAYGAMIALKNTKGNGAYLHSHPHPYPLEQSPRGNLQQQVTCYTHKDDHNIWQIRKIDDAGVIAVTSDVQLIQHGDLVRLTHITTGRNLHSHKVSAPITKIQFQVTGYGFNGSGDVNDLWQVDIENGRPHQPIQTMITHFRLVHYATKCILQSGTKQLPTWAFNQLEVTCNPRSKKTDYDSQLFHVEWIYFPLLPNITFSSHTPSFLSRFIESHQVMLKGNSQLKAREQDEPTASRPWQWPINLRGQFFSGGKLRIYLLGNPLVWWGNIVVWFLYGALEVFAGIRRKRAVGKGIDDSIKRALESFLPPCRWMFLGWAVHYLPFFAMGRILYYHHYFPAHLFACMLTGLVVECYTRLDHLATALKARYTAFVG</sequence>
<feature type="transmembrane region" description="Helical" evidence="16">
    <location>
        <begin position="150"/>
        <end position="172"/>
    </location>
</feature>
<evidence type="ECO:0000313" key="19">
    <source>
        <dbReference type="Proteomes" id="UP000192578"/>
    </source>
</evidence>
<evidence type="ECO:0000313" key="18">
    <source>
        <dbReference type="EMBL" id="OQV17106.1"/>
    </source>
</evidence>
<dbReference type="OrthoDB" id="5561486at2759"/>
<dbReference type="PANTHER" id="PTHR10050">
    <property type="entry name" value="DOLICHYL-PHOSPHATE-MANNOSE--PROTEIN MANNOSYLTRANSFERASE"/>
    <property type="match status" value="1"/>
</dbReference>
<keyword evidence="5" id="KW-0328">Glycosyltransferase</keyword>
<comment type="pathway">
    <text evidence="2">Protein modification; protein glycosylation.</text>
</comment>
<comment type="similarity">
    <text evidence="3">Belongs to the glycosyltransferase 39 family.</text>
</comment>
<organism evidence="18 19">
    <name type="scientific">Hypsibius exemplaris</name>
    <name type="common">Freshwater tardigrade</name>
    <dbReference type="NCBI Taxonomy" id="2072580"/>
    <lineage>
        <taxon>Eukaryota</taxon>
        <taxon>Metazoa</taxon>
        <taxon>Ecdysozoa</taxon>
        <taxon>Tardigrada</taxon>
        <taxon>Eutardigrada</taxon>
        <taxon>Parachela</taxon>
        <taxon>Hypsibioidea</taxon>
        <taxon>Hypsibiidae</taxon>
        <taxon>Hypsibius</taxon>
    </lineage>
</organism>
<comment type="caution">
    <text evidence="18">The sequence shown here is derived from an EMBL/GenBank/DDBJ whole genome shotgun (WGS) entry which is preliminary data.</text>
</comment>
<feature type="transmembrane region" description="Helical" evidence="16">
    <location>
        <begin position="680"/>
        <end position="700"/>
    </location>
</feature>
<comment type="subcellular location">
    <subcellularLocation>
        <location evidence="1">Endoplasmic reticulum membrane</location>
        <topology evidence="1">Multi-pass membrane protein</topology>
    </subcellularLocation>
</comment>
<protein>
    <recommendedName>
        <fullName evidence="12">Protein O-mannosyl-transferase 2</fullName>
        <ecNumber evidence="4">2.4.1.109</ecNumber>
    </recommendedName>
</protein>
<name>A0A1W0WPH0_HYPEX</name>
<feature type="region of interest" description="Disordered" evidence="15">
    <location>
        <begin position="1"/>
        <end position="55"/>
    </location>
</feature>
<dbReference type="InterPro" id="IPR036300">
    <property type="entry name" value="MIR_dom_sf"/>
</dbReference>
<evidence type="ECO:0000256" key="13">
    <source>
        <dbReference type="ARBA" id="ARBA00045085"/>
    </source>
</evidence>
<dbReference type="EC" id="2.4.1.109" evidence="4"/>
<keyword evidence="10 16" id="KW-1133">Transmembrane helix</keyword>
<evidence type="ECO:0000256" key="10">
    <source>
        <dbReference type="ARBA" id="ARBA00022989"/>
    </source>
</evidence>
<dbReference type="InterPro" id="IPR003342">
    <property type="entry name" value="ArnT-like_N"/>
</dbReference>
<dbReference type="InterPro" id="IPR027005">
    <property type="entry name" value="PMT-like"/>
</dbReference>
<dbReference type="PROSITE" id="PS50919">
    <property type="entry name" value="MIR"/>
    <property type="match status" value="2"/>
</dbReference>
<dbReference type="GO" id="GO:0005789">
    <property type="term" value="C:endoplasmic reticulum membrane"/>
    <property type="evidence" value="ECO:0007669"/>
    <property type="project" value="UniProtKB-SubCell"/>
</dbReference>
<feature type="transmembrane region" description="Helical" evidence="16">
    <location>
        <begin position="232"/>
        <end position="265"/>
    </location>
</feature>
<evidence type="ECO:0000256" key="3">
    <source>
        <dbReference type="ARBA" id="ARBA00007222"/>
    </source>
</evidence>
<dbReference type="Pfam" id="PF02815">
    <property type="entry name" value="MIR"/>
    <property type="match status" value="1"/>
</dbReference>
<keyword evidence="19" id="KW-1185">Reference proteome</keyword>
<feature type="domain" description="MIR" evidence="17">
    <location>
        <begin position="413"/>
        <end position="469"/>
    </location>
</feature>
<evidence type="ECO:0000256" key="14">
    <source>
        <dbReference type="ARBA" id="ARBA00045102"/>
    </source>
</evidence>
<keyword evidence="11 16" id="KW-0472">Membrane</keyword>
<dbReference type="AlphaFoldDB" id="A0A1W0WPH0"/>
<dbReference type="UniPathway" id="UPA00378"/>
<gene>
    <name evidence="18" type="ORF">BV898_08823</name>
</gene>
<reference evidence="19" key="1">
    <citation type="submission" date="2017-01" db="EMBL/GenBank/DDBJ databases">
        <title>Comparative genomics of anhydrobiosis in the tardigrade Hypsibius dujardini.</title>
        <authorList>
            <person name="Yoshida Y."/>
            <person name="Koutsovoulos G."/>
            <person name="Laetsch D."/>
            <person name="Stevens L."/>
            <person name="Kumar S."/>
            <person name="Horikawa D."/>
            <person name="Ishino K."/>
            <person name="Komine S."/>
            <person name="Tomita M."/>
            <person name="Blaxter M."/>
            <person name="Arakawa K."/>
        </authorList>
    </citation>
    <scope>NUCLEOTIDE SEQUENCE [LARGE SCALE GENOMIC DNA]</scope>
    <source>
        <strain evidence="19">Z151</strain>
    </source>
</reference>
<feature type="domain" description="MIR" evidence="17">
    <location>
        <begin position="342"/>
        <end position="401"/>
    </location>
</feature>
<dbReference type="Gene3D" id="2.80.10.50">
    <property type="match status" value="1"/>
</dbReference>
<comment type="catalytic activity">
    <reaction evidence="14">
        <text>a di-trans,poly-cis-dolichyl beta-D-mannosyl phosphate + L-seryl-[protein] = 3-O-(alpha-D-mannosyl)-L-seryl-[protein] + a di-trans,poly-cis-dolichyl phosphate + H(+)</text>
        <dbReference type="Rhea" id="RHEA:17377"/>
        <dbReference type="Rhea" id="RHEA-COMP:9863"/>
        <dbReference type="Rhea" id="RHEA-COMP:13546"/>
        <dbReference type="Rhea" id="RHEA-COMP:19498"/>
        <dbReference type="Rhea" id="RHEA-COMP:19501"/>
        <dbReference type="ChEBI" id="CHEBI:15378"/>
        <dbReference type="ChEBI" id="CHEBI:29999"/>
        <dbReference type="ChEBI" id="CHEBI:57683"/>
        <dbReference type="ChEBI" id="CHEBI:58211"/>
        <dbReference type="ChEBI" id="CHEBI:137321"/>
        <dbReference type="EC" id="2.4.1.109"/>
    </reaction>
</comment>
<dbReference type="SUPFAM" id="SSF82109">
    <property type="entry name" value="MIR domain"/>
    <property type="match status" value="1"/>
</dbReference>
<evidence type="ECO:0000256" key="7">
    <source>
        <dbReference type="ARBA" id="ARBA00022692"/>
    </source>
</evidence>
<evidence type="ECO:0000256" key="4">
    <source>
        <dbReference type="ARBA" id="ARBA00012839"/>
    </source>
</evidence>
<evidence type="ECO:0000256" key="1">
    <source>
        <dbReference type="ARBA" id="ARBA00004477"/>
    </source>
</evidence>
<keyword evidence="9" id="KW-0256">Endoplasmic reticulum</keyword>
<feature type="transmembrane region" description="Helical" evidence="16">
    <location>
        <begin position="286"/>
        <end position="308"/>
    </location>
</feature>
<dbReference type="PANTHER" id="PTHR10050:SF46">
    <property type="entry name" value="PROTEIN O-MANNOSYL-TRANSFERASE 2"/>
    <property type="match status" value="1"/>
</dbReference>
<dbReference type="InterPro" id="IPR016093">
    <property type="entry name" value="MIR_motif"/>
</dbReference>
<evidence type="ECO:0000256" key="8">
    <source>
        <dbReference type="ARBA" id="ARBA00022737"/>
    </source>
</evidence>
<comment type="catalytic activity">
    <reaction evidence="13">
        <text>a di-trans,poly-cis-dolichyl beta-D-mannosyl phosphate + L-threonyl-[protein] = 3-O-(alpha-D-mannosyl)-L-threonyl-[protein] + a di-trans,poly-cis-dolichyl phosphate + H(+)</text>
        <dbReference type="Rhea" id="RHEA:53396"/>
        <dbReference type="Rhea" id="RHEA-COMP:11060"/>
        <dbReference type="Rhea" id="RHEA-COMP:13547"/>
        <dbReference type="Rhea" id="RHEA-COMP:19498"/>
        <dbReference type="Rhea" id="RHEA-COMP:19501"/>
        <dbReference type="ChEBI" id="CHEBI:15378"/>
        <dbReference type="ChEBI" id="CHEBI:30013"/>
        <dbReference type="ChEBI" id="CHEBI:57683"/>
        <dbReference type="ChEBI" id="CHEBI:58211"/>
        <dbReference type="ChEBI" id="CHEBI:137323"/>
        <dbReference type="EC" id="2.4.1.109"/>
    </reaction>
</comment>
<dbReference type="EMBL" id="MTYJ01000066">
    <property type="protein sequence ID" value="OQV17106.1"/>
    <property type="molecule type" value="Genomic_DNA"/>
</dbReference>
<feature type="transmembrane region" description="Helical" evidence="16">
    <location>
        <begin position="607"/>
        <end position="628"/>
    </location>
</feature>
<dbReference type="Proteomes" id="UP000192578">
    <property type="component" value="Unassembled WGS sequence"/>
</dbReference>
<evidence type="ECO:0000256" key="5">
    <source>
        <dbReference type="ARBA" id="ARBA00022676"/>
    </source>
</evidence>
<dbReference type="GO" id="GO:0004169">
    <property type="term" value="F:dolichyl-phosphate-mannose-protein mannosyltransferase activity"/>
    <property type="evidence" value="ECO:0007669"/>
    <property type="project" value="UniProtKB-EC"/>
</dbReference>
<feature type="transmembrane region" description="Helical" evidence="16">
    <location>
        <begin position="198"/>
        <end position="220"/>
    </location>
</feature>
<evidence type="ECO:0000256" key="6">
    <source>
        <dbReference type="ARBA" id="ARBA00022679"/>
    </source>
</evidence>
<feature type="transmembrane region" description="Helical" evidence="16">
    <location>
        <begin position="649"/>
        <end position="668"/>
    </location>
</feature>